<protein>
    <recommendedName>
        <fullName evidence="5">Photosystem II reaction center X protein</fullName>
    </recommendedName>
</protein>
<keyword evidence="1" id="KW-1133">Transmembrane helix</keyword>
<dbReference type="AlphaFoldDB" id="A0ABD3PLE0"/>
<proteinExistence type="predicted"/>
<comment type="caution">
    <text evidence="3">The sequence shown here is derived from an EMBL/GenBank/DDBJ whole genome shotgun (WGS) entry which is preliminary data.</text>
</comment>
<feature type="transmembrane region" description="Helical" evidence="1">
    <location>
        <begin position="94"/>
        <end position="118"/>
    </location>
</feature>
<dbReference type="Proteomes" id="UP001516023">
    <property type="component" value="Unassembled WGS sequence"/>
</dbReference>
<keyword evidence="1" id="KW-0812">Transmembrane</keyword>
<organism evidence="3 4">
    <name type="scientific">Cyclotella cryptica</name>
    <dbReference type="NCBI Taxonomy" id="29204"/>
    <lineage>
        <taxon>Eukaryota</taxon>
        <taxon>Sar</taxon>
        <taxon>Stramenopiles</taxon>
        <taxon>Ochrophyta</taxon>
        <taxon>Bacillariophyta</taxon>
        <taxon>Coscinodiscophyceae</taxon>
        <taxon>Thalassiosirophycidae</taxon>
        <taxon>Stephanodiscales</taxon>
        <taxon>Stephanodiscaceae</taxon>
        <taxon>Cyclotella</taxon>
    </lineage>
</organism>
<gene>
    <name evidence="3" type="ORF">HJC23_012700</name>
</gene>
<accession>A0ABD3PLE0</accession>
<evidence type="ECO:0000256" key="1">
    <source>
        <dbReference type="SAM" id="Phobius"/>
    </source>
</evidence>
<dbReference type="EMBL" id="JABMIG020000148">
    <property type="protein sequence ID" value="KAL3788995.1"/>
    <property type="molecule type" value="Genomic_DNA"/>
</dbReference>
<keyword evidence="2" id="KW-0732">Signal</keyword>
<reference evidence="3 4" key="1">
    <citation type="journal article" date="2020" name="G3 (Bethesda)">
        <title>Improved Reference Genome for Cyclotella cryptica CCMP332, a Model for Cell Wall Morphogenesis, Salinity Adaptation, and Lipid Production in Diatoms (Bacillariophyta).</title>
        <authorList>
            <person name="Roberts W.R."/>
            <person name="Downey K.M."/>
            <person name="Ruck E.C."/>
            <person name="Traller J.C."/>
            <person name="Alverson A.J."/>
        </authorList>
    </citation>
    <scope>NUCLEOTIDE SEQUENCE [LARGE SCALE GENOMIC DNA]</scope>
    <source>
        <strain evidence="3 4">CCMP332</strain>
    </source>
</reference>
<evidence type="ECO:0000313" key="4">
    <source>
        <dbReference type="Proteomes" id="UP001516023"/>
    </source>
</evidence>
<feature type="chain" id="PRO_5044839380" description="Photosystem II reaction center X protein" evidence="2">
    <location>
        <begin position="23"/>
        <end position="124"/>
    </location>
</feature>
<keyword evidence="1" id="KW-0472">Membrane</keyword>
<sequence>MAPTLLPSLLLVCLALLSPCMAFVPSTSLSTVQLAVSSTQSKIALNSIPDFAAASSADIVDSAVTASPNLIAVATLDPTTALSDALGGLLGSSLILAVPIVAALAVAGLIAFLIVSYANPADED</sequence>
<name>A0ABD3PLE0_9STRA</name>
<keyword evidence="4" id="KW-1185">Reference proteome</keyword>
<evidence type="ECO:0000313" key="3">
    <source>
        <dbReference type="EMBL" id="KAL3788995.1"/>
    </source>
</evidence>
<evidence type="ECO:0008006" key="5">
    <source>
        <dbReference type="Google" id="ProtNLM"/>
    </source>
</evidence>
<evidence type="ECO:0000256" key="2">
    <source>
        <dbReference type="SAM" id="SignalP"/>
    </source>
</evidence>
<feature type="signal peptide" evidence="2">
    <location>
        <begin position="1"/>
        <end position="22"/>
    </location>
</feature>